<feature type="region of interest" description="Disordered" evidence="5">
    <location>
        <begin position="192"/>
        <end position="211"/>
    </location>
</feature>
<comment type="cofactor">
    <cofactor evidence="1">
        <name>Zn(2+)</name>
        <dbReference type="ChEBI" id="CHEBI:29105"/>
    </cofactor>
</comment>
<evidence type="ECO:0000313" key="7">
    <source>
        <dbReference type="EMBL" id="MBB6073733.1"/>
    </source>
</evidence>
<organism evidence="7 8">
    <name type="scientific">Longimicrobium terrae</name>
    <dbReference type="NCBI Taxonomy" id="1639882"/>
    <lineage>
        <taxon>Bacteria</taxon>
        <taxon>Pseudomonadati</taxon>
        <taxon>Gemmatimonadota</taxon>
        <taxon>Longimicrobiia</taxon>
        <taxon>Longimicrobiales</taxon>
        <taxon>Longimicrobiaceae</taxon>
        <taxon>Longimicrobium</taxon>
    </lineage>
</organism>
<evidence type="ECO:0000256" key="4">
    <source>
        <dbReference type="ARBA" id="ARBA00022833"/>
    </source>
</evidence>
<evidence type="ECO:0000256" key="3">
    <source>
        <dbReference type="ARBA" id="ARBA00022801"/>
    </source>
</evidence>
<dbReference type="Pfam" id="PF00753">
    <property type="entry name" value="Lactamase_B"/>
    <property type="match status" value="1"/>
</dbReference>
<keyword evidence="8" id="KW-1185">Reference proteome</keyword>
<dbReference type="SMART" id="SM00849">
    <property type="entry name" value="Lactamase_B"/>
    <property type="match status" value="1"/>
</dbReference>
<keyword evidence="2" id="KW-0479">Metal-binding</keyword>
<dbReference type="InterPro" id="IPR001279">
    <property type="entry name" value="Metallo-B-lactamas"/>
</dbReference>
<sequence length="224" mass="22860">MADEAVAGDVTVRGFAGGVFSQNTYLLSCAGTGAGILVDPGAATAEALAAARAAGITIEQIVLTHAHIDHVEGLSLAKKETGAPVFLHPADAQLYQNAPTQAEWFGLRMDPLPPVDGELAHGGTVTFGDCTMAVRFAPGHAPGHVILVGDGVAVVGDVIFAGSIGRTDLPGGDLPTLMESIRQQVLTLPDETTLHTGHGGDTTVGRERRSNPFLTGVYGGGGFA</sequence>
<dbReference type="SUPFAM" id="SSF56281">
    <property type="entry name" value="Metallo-hydrolase/oxidoreductase"/>
    <property type="match status" value="1"/>
</dbReference>
<dbReference type="GO" id="GO:0046872">
    <property type="term" value="F:metal ion binding"/>
    <property type="evidence" value="ECO:0007669"/>
    <property type="project" value="UniProtKB-KW"/>
</dbReference>
<name>A0A841H712_9BACT</name>
<dbReference type="InterPro" id="IPR051453">
    <property type="entry name" value="MBL_Glyoxalase_II"/>
</dbReference>
<reference evidence="7 8" key="1">
    <citation type="submission" date="2020-08" db="EMBL/GenBank/DDBJ databases">
        <title>Genomic Encyclopedia of Type Strains, Phase IV (KMG-IV): sequencing the most valuable type-strain genomes for metagenomic binning, comparative biology and taxonomic classification.</title>
        <authorList>
            <person name="Goeker M."/>
        </authorList>
    </citation>
    <scope>NUCLEOTIDE SEQUENCE [LARGE SCALE GENOMIC DNA]</scope>
    <source>
        <strain evidence="7 8">DSM 29007</strain>
    </source>
</reference>
<evidence type="ECO:0000256" key="5">
    <source>
        <dbReference type="SAM" id="MobiDB-lite"/>
    </source>
</evidence>
<dbReference type="PANTHER" id="PTHR46233:SF3">
    <property type="entry name" value="HYDROXYACYLGLUTATHIONE HYDROLASE GLOC"/>
    <property type="match status" value="1"/>
</dbReference>
<evidence type="ECO:0000313" key="8">
    <source>
        <dbReference type="Proteomes" id="UP000582837"/>
    </source>
</evidence>
<proteinExistence type="predicted"/>
<evidence type="ECO:0000259" key="6">
    <source>
        <dbReference type="SMART" id="SM00849"/>
    </source>
</evidence>
<comment type="caution">
    <text evidence="7">The sequence shown here is derived from an EMBL/GenBank/DDBJ whole genome shotgun (WGS) entry which is preliminary data.</text>
</comment>
<dbReference type="PANTHER" id="PTHR46233">
    <property type="entry name" value="HYDROXYACYLGLUTATHIONE HYDROLASE GLOC"/>
    <property type="match status" value="1"/>
</dbReference>
<keyword evidence="3 7" id="KW-0378">Hydrolase</keyword>
<keyword evidence="4" id="KW-0862">Zinc</keyword>
<protein>
    <submittedName>
        <fullName evidence="7">Glyoxylase-like metal-dependent hydrolase (Beta-lactamase superfamily II)</fullName>
    </submittedName>
</protein>
<dbReference type="GO" id="GO:0016787">
    <property type="term" value="F:hydrolase activity"/>
    <property type="evidence" value="ECO:0007669"/>
    <property type="project" value="UniProtKB-KW"/>
</dbReference>
<evidence type="ECO:0000256" key="1">
    <source>
        <dbReference type="ARBA" id="ARBA00001947"/>
    </source>
</evidence>
<dbReference type="InterPro" id="IPR036866">
    <property type="entry name" value="RibonucZ/Hydroxyglut_hydro"/>
</dbReference>
<evidence type="ECO:0000256" key="2">
    <source>
        <dbReference type="ARBA" id="ARBA00022723"/>
    </source>
</evidence>
<dbReference type="Proteomes" id="UP000582837">
    <property type="component" value="Unassembled WGS sequence"/>
</dbReference>
<feature type="domain" description="Metallo-beta-lactamase" evidence="6">
    <location>
        <begin position="21"/>
        <end position="198"/>
    </location>
</feature>
<gene>
    <name evidence="7" type="ORF">HNQ61_005404</name>
</gene>
<dbReference type="AlphaFoldDB" id="A0A841H712"/>
<dbReference type="RefSeq" id="WP_170035573.1">
    <property type="nucleotide sequence ID" value="NZ_JABDTL010000001.1"/>
</dbReference>
<dbReference type="Gene3D" id="3.60.15.10">
    <property type="entry name" value="Ribonuclease Z/Hydroxyacylglutathione hydrolase-like"/>
    <property type="match status" value="1"/>
</dbReference>
<accession>A0A841H712</accession>
<dbReference type="EMBL" id="JACHIA010000028">
    <property type="protein sequence ID" value="MBB6073733.1"/>
    <property type="molecule type" value="Genomic_DNA"/>
</dbReference>